<dbReference type="CDD" id="cd00383">
    <property type="entry name" value="trans_reg_C"/>
    <property type="match status" value="1"/>
</dbReference>
<dbReference type="InterPro" id="IPR016032">
    <property type="entry name" value="Sig_transdc_resp-reg_C-effctor"/>
</dbReference>
<evidence type="ECO:0000256" key="3">
    <source>
        <dbReference type="SAM" id="Phobius"/>
    </source>
</evidence>
<keyword evidence="3" id="KW-0472">Membrane</keyword>
<dbReference type="SMART" id="SM00862">
    <property type="entry name" value="Trans_reg_C"/>
    <property type="match status" value="1"/>
</dbReference>
<dbReference type="GO" id="GO:0006355">
    <property type="term" value="P:regulation of DNA-templated transcription"/>
    <property type="evidence" value="ECO:0007669"/>
    <property type="project" value="InterPro"/>
</dbReference>
<evidence type="ECO:0000259" key="4">
    <source>
        <dbReference type="PROSITE" id="PS51755"/>
    </source>
</evidence>
<accession>T0IVS3</accession>
<dbReference type="RefSeq" id="WP_021317304.1">
    <property type="nucleotide sequence ID" value="NZ_AUWY01000055.1"/>
</dbReference>
<protein>
    <recommendedName>
        <fullName evidence="4">OmpR/PhoB-type domain-containing protein</fullName>
    </recommendedName>
</protein>
<comment type="caution">
    <text evidence="5">The sequence shown here is derived from an EMBL/GenBank/DDBJ whole genome shotgun (WGS) entry which is preliminary data.</text>
</comment>
<proteinExistence type="predicted"/>
<dbReference type="Gene3D" id="1.10.10.10">
    <property type="entry name" value="Winged helix-like DNA-binding domain superfamily/Winged helix DNA-binding domain"/>
    <property type="match status" value="1"/>
</dbReference>
<dbReference type="PROSITE" id="PS51755">
    <property type="entry name" value="OMPR_PHOB"/>
    <property type="match status" value="1"/>
</dbReference>
<dbReference type="EMBL" id="AUWY01000055">
    <property type="protein sequence ID" value="EQB32935.1"/>
    <property type="molecule type" value="Genomic_DNA"/>
</dbReference>
<feature type="domain" description="OmpR/PhoB-type" evidence="4">
    <location>
        <begin position="12"/>
        <end position="111"/>
    </location>
</feature>
<keyword evidence="3" id="KW-0812">Transmembrane</keyword>
<dbReference type="Gene3D" id="1.25.40.10">
    <property type="entry name" value="Tetratricopeptide repeat domain"/>
    <property type="match status" value="1"/>
</dbReference>
<gene>
    <name evidence="5" type="ORF">M529_07040</name>
</gene>
<dbReference type="OrthoDB" id="7503051at2"/>
<dbReference type="eggNOG" id="COG3710">
    <property type="taxonomic scope" value="Bacteria"/>
</dbReference>
<dbReference type="PATRIC" id="fig|1346791.3.peg.1343"/>
<evidence type="ECO:0000313" key="6">
    <source>
        <dbReference type="Proteomes" id="UP000015523"/>
    </source>
</evidence>
<sequence>MTQTGQIELARARVFQLGCLLVQPPLRQITDPDGESETVEPRVLQVLIALSRAPGTVVSRDDLIASCWGGRIVGDDAINRVIGQARRIAEGIGRSSFRIETVARVGYRLLEDAPHSAVPATGPAEAPANPRLDRRMLMGGIGAGALLLAAGGAFLAMRGRSDGPPAAIAPLLAQAATAVQQGTAEGADQAIGLLRRAVEQCPDCADAWGMLALTYAVTAQGRSGALRENLRSRAQEAGKRAEDLQPGNVHAVLATAQLIPQFGNWGRIENRLRRAQAGAPDHQPLLMALGTLMGSVGRCREGGELIERAVKVGPPSPALAQFEIEALWSAGRSDEADRAATQAFATYPSHFGVWFARLHLLLASGRAREALSQIDDPDTRPAIVAPEDFPMLAQVARAALSRADSDIDRAVEMVVAAARRGAGYAETGIQYAALLGRADAAFAIADAYYFDRGFTVADRRFTDRQRTATQREERRTRFLFFPTAAAIRGDPRFAGLVEGVGLSRYWRETNTRPDYWRARALPA</sequence>
<dbReference type="SUPFAM" id="SSF48452">
    <property type="entry name" value="TPR-like"/>
    <property type="match status" value="1"/>
</dbReference>
<keyword evidence="1 2" id="KW-0238">DNA-binding</keyword>
<evidence type="ECO:0000256" key="2">
    <source>
        <dbReference type="PROSITE-ProRule" id="PRU01091"/>
    </source>
</evidence>
<feature type="DNA-binding region" description="OmpR/PhoB-type" evidence="2">
    <location>
        <begin position="12"/>
        <end position="111"/>
    </location>
</feature>
<dbReference type="SUPFAM" id="SSF46894">
    <property type="entry name" value="C-terminal effector domain of the bipartite response regulators"/>
    <property type="match status" value="1"/>
</dbReference>
<dbReference type="Proteomes" id="UP000015523">
    <property type="component" value="Unassembled WGS sequence"/>
</dbReference>
<feature type="transmembrane region" description="Helical" evidence="3">
    <location>
        <begin position="137"/>
        <end position="157"/>
    </location>
</feature>
<dbReference type="STRING" id="1346791.M529_07040"/>
<dbReference type="GO" id="GO:0000160">
    <property type="term" value="P:phosphorelay signal transduction system"/>
    <property type="evidence" value="ECO:0007669"/>
    <property type="project" value="InterPro"/>
</dbReference>
<evidence type="ECO:0000256" key="1">
    <source>
        <dbReference type="ARBA" id="ARBA00023125"/>
    </source>
</evidence>
<organism evidence="5 6">
    <name type="scientific">Sphingobium ummariense RL-3</name>
    <dbReference type="NCBI Taxonomy" id="1346791"/>
    <lineage>
        <taxon>Bacteria</taxon>
        <taxon>Pseudomonadati</taxon>
        <taxon>Pseudomonadota</taxon>
        <taxon>Alphaproteobacteria</taxon>
        <taxon>Sphingomonadales</taxon>
        <taxon>Sphingomonadaceae</taxon>
        <taxon>Sphingobium</taxon>
    </lineage>
</organism>
<keyword evidence="6" id="KW-1185">Reference proteome</keyword>
<dbReference type="Pfam" id="PF00486">
    <property type="entry name" value="Trans_reg_C"/>
    <property type="match status" value="1"/>
</dbReference>
<dbReference type="InterPro" id="IPR011990">
    <property type="entry name" value="TPR-like_helical_dom_sf"/>
</dbReference>
<dbReference type="InterPro" id="IPR036388">
    <property type="entry name" value="WH-like_DNA-bd_sf"/>
</dbReference>
<name>T0IVS3_9SPHN</name>
<dbReference type="GO" id="GO:0003677">
    <property type="term" value="F:DNA binding"/>
    <property type="evidence" value="ECO:0007669"/>
    <property type="project" value="UniProtKB-UniRule"/>
</dbReference>
<dbReference type="InterPro" id="IPR001867">
    <property type="entry name" value="OmpR/PhoB-type_DNA-bd"/>
</dbReference>
<dbReference type="AlphaFoldDB" id="T0IVS3"/>
<keyword evidence="3" id="KW-1133">Transmembrane helix</keyword>
<evidence type="ECO:0000313" key="5">
    <source>
        <dbReference type="EMBL" id="EQB32935.1"/>
    </source>
</evidence>
<reference evidence="5 6" key="1">
    <citation type="journal article" date="2013" name="Genome Announc.">
        <title>Draft Genome Sequence of Sphingobium ummariense Strain RL-3, a Hexachlorocyclohexane-Degrading Bacterium.</title>
        <authorList>
            <person name="Kohli P."/>
            <person name="Dua A."/>
            <person name="Sangwan N."/>
            <person name="Oldach P."/>
            <person name="Khurana J.P."/>
            <person name="Lal R."/>
        </authorList>
    </citation>
    <scope>NUCLEOTIDE SEQUENCE [LARGE SCALE GENOMIC DNA]</scope>
    <source>
        <strain evidence="5 6">RL-3</strain>
    </source>
</reference>